<evidence type="ECO:0000256" key="1">
    <source>
        <dbReference type="ARBA" id="ARBA00022603"/>
    </source>
</evidence>
<keyword evidence="2" id="KW-0808">Transferase</keyword>
<dbReference type="FunFam" id="1.10.10.10:FF:000213">
    <property type="entry name" value="Coniferyl alcohol 9-O-methyltransferase"/>
    <property type="match status" value="1"/>
</dbReference>
<evidence type="ECO:0000259" key="7">
    <source>
        <dbReference type="Pfam" id="PF08100"/>
    </source>
</evidence>
<dbReference type="EMBL" id="JBFOLJ010000013">
    <property type="protein sequence ID" value="KAL2483385.1"/>
    <property type="molecule type" value="Genomic_DNA"/>
</dbReference>
<evidence type="ECO:0000256" key="4">
    <source>
        <dbReference type="ARBA" id="ARBA00034481"/>
    </source>
</evidence>
<evidence type="ECO:0000256" key="3">
    <source>
        <dbReference type="ARBA" id="ARBA00022691"/>
    </source>
</evidence>
<dbReference type="InterPro" id="IPR012967">
    <property type="entry name" value="COMT_dimerisation"/>
</dbReference>
<keyword evidence="1" id="KW-0489">Methyltransferase</keyword>
<dbReference type="GO" id="GO:0008757">
    <property type="term" value="F:S-adenosylmethionine-dependent methyltransferase activity"/>
    <property type="evidence" value="ECO:0007669"/>
    <property type="project" value="UniProtKB-ARBA"/>
</dbReference>
<sequence>MALPIGEQSAELLKAQGLIWNHTYRFISSMSLRYATELGIPDIIHRHGKPMTLQQLVDALPINKAKAHGVYRLMRILIHSGFFIEEKISEDDAVMGYWLTPASRLLIKDEAFSMFQFIQAYYNPVVLKPWDHVKEWFENDDSSAFETTFGMTCFDYASRDSKENESFNEFMLKDSQIMSSVLIRDCKKVFNRMKSVVDVGGGVGTLATAIADAFPDLQCTVLDLPHVVAGLQGTKNLTYVQGNMFESIPKADAVMLKWILHDWNDEDCVTILKKCKEAIPSKGNGGKVIIIDMIVGNKNKKDDHRGIETQLFCDMSMMVIVNGKERTEKEWEKLFFDVGYIGYKIVYELGLRSLIEVYP</sequence>
<dbReference type="SUPFAM" id="SSF53335">
    <property type="entry name" value="S-adenosyl-L-methionine-dependent methyltransferases"/>
    <property type="match status" value="1"/>
</dbReference>
<comment type="similarity">
    <text evidence="4">Belongs to the class I-like SAM-binding methyltransferase superfamily. Cation-independent O-methyltransferase family. COMT subfamily.</text>
</comment>
<feature type="domain" description="O-methyltransferase dimerisation" evidence="7">
    <location>
        <begin position="20"/>
        <end position="108"/>
    </location>
</feature>
<evidence type="ECO:0000259" key="6">
    <source>
        <dbReference type="Pfam" id="PF00891"/>
    </source>
</evidence>
<dbReference type="PANTHER" id="PTHR11746">
    <property type="entry name" value="O-METHYLTRANSFERASE"/>
    <property type="match status" value="1"/>
</dbReference>
<evidence type="ECO:0000313" key="8">
    <source>
        <dbReference type="EMBL" id="KAL2483385.1"/>
    </source>
</evidence>
<dbReference type="InterPro" id="IPR016461">
    <property type="entry name" value="COMT-like"/>
</dbReference>
<feature type="active site" description="Proton acceptor" evidence="5">
    <location>
        <position position="261"/>
    </location>
</feature>
<dbReference type="Pfam" id="PF08100">
    <property type="entry name" value="Dimerisation"/>
    <property type="match status" value="1"/>
</dbReference>
<dbReference type="PROSITE" id="PS51683">
    <property type="entry name" value="SAM_OMT_II"/>
    <property type="match status" value="1"/>
</dbReference>
<keyword evidence="3" id="KW-0949">S-adenosyl-L-methionine</keyword>
<dbReference type="InterPro" id="IPR029063">
    <property type="entry name" value="SAM-dependent_MTases_sf"/>
</dbReference>
<dbReference type="Pfam" id="PF00891">
    <property type="entry name" value="Methyltransf_2"/>
    <property type="match status" value="1"/>
</dbReference>
<dbReference type="InterPro" id="IPR036388">
    <property type="entry name" value="WH-like_DNA-bd_sf"/>
</dbReference>
<evidence type="ECO:0000256" key="5">
    <source>
        <dbReference type="PIRSR" id="PIRSR005739-1"/>
    </source>
</evidence>
<dbReference type="SUPFAM" id="SSF46785">
    <property type="entry name" value="Winged helix' DNA-binding domain"/>
    <property type="match status" value="1"/>
</dbReference>
<dbReference type="Gene3D" id="3.40.50.150">
    <property type="entry name" value="Vaccinia Virus protein VP39"/>
    <property type="match status" value="1"/>
</dbReference>
<dbReference type="AlphaFoldDB" id="A0ABD1R4M2"/>
<evidence type="ECO:0000256" key="2">
    <source>
        <dbReference type="ARBA" id="ARBA00022679"/>
    </source>
</evidence>
<dbReference type="InterPro" id="IPR001077">
    <property type="entry name" value="COMT_C"/>
</dbReference>
<dbReference type="PIRSF" id="PIRSF005739">
    <property type="entry name" value="O-mtase"/>
    <property type="match status" value="1"/>
</dbReference>
<organism evidence="8 9">
    <name type="scientific">Forsythia ovata</name>
    <dbReference type="NCBI Taxonomy" id="205694"/>
    <lineage>
        <taxon>Eukaryota</taxon>
        <taxon>Viridiplantae</taxon>
        <taxon>Streptophyta</taxon>
        <taxon>Embryophyta</taxon>
        <taxon>Tracheophyta</taxon>
        <taxon>Spermatophyta</taxon>
        <taxon>Magnoliopsida</taxon>
        <taxon>eudicotyledons</taxon>
        <taxon>Gunneridae</taxon>
        <taxon>Pentapetalae</taxon>
        <taxon>asterids</taxon>
        <taxon>lamiids</taxon>
        <taxon>Lamiales</taxon>
        <taxon>Oleaceae</taxon>
        <taxon>Forsythieae</taxon>
        <taxon>Forsythia</taxon>
    </lineage>
</organism>
<comment type="caution">
    <text evidence="8">The sequence shown here is derived from an EMBL/GenBank/DDBJ whole genome shotgun (WGS) entry which is preliminary data.</text>
</comment>
<dbReference type="Proteomes" id="UP001604277">
    <property type="component" value="Unassembled WGS sequence"/>
</dbReference>
<reference evidence="9" key="1">
    <citation type="submission" date="2024-07" db="EMBL/GenBank/DDBJ databases">
        <title>Two chromosome-level genome assemblies of Korean endemic species Abeliophyllum distichum and Forsythia ovata (Oleaceae).</title>
        <authorList>
            <person name="Jang H."/>
        </authorList>
    </citation>
    <scope>NUCLEOTIDE SEQUENCE [LARGE SCALE GENOMIC DNA]</scope>
</reference>
<proteinExistence type="inferred from homology"/>
<keyword evidence="9" id="KW-1185">Reference proteome</keyword>
<accession>A0ABD1R4M2</accession>
<name>A0ABD1R4M2_9LAMI</name>
<dbReference type="GO" id="GO:0032259">
    <property type="term" value="P:methylation"/>
    <property type="evidence" value="ECO:0007669"/>
    <property type="project" value="UniProtKB-KW"/>
</dbReference>
<dbReference type="Gene3D" id="1.10.10.10">
    <property type="entry name" value="Winged helix-like DNA-binding domain superfamily/Winged helix DNA-binding domain"/>
    <property type="match status" value="1"/>
</dbReference>
<dbReference type="InterPro" id="IPR036390">
    <property type="entry name" value="WH_DNA-bd_sf"/>
</dbReference>
<gene>
    <name evidence="8" type="ORF">Fot_44829</name>
</gene>
<protein>
    <submittedName>
        <fullName evidence="8">O-methyltransferase family protein</fullName>
    </submittedName>
</protein>
<evidence type="ECO:0000313" key="9">
    <source>
        <dbReference type="Proteomes" id="UP001604277"/>
    </source>
</evidence>
<feature type="domain" description="O-methyltransferase C-terminal" evidence="6">
    <location>
        <begin position="130"/>
        <end position="340"/>
    </location>
</feature>
<dbReference type="FunFam" id="3.40.50.150:FF:000057">
    <property type="entry name" value="O-methyltransferase ZRP4"/>
    <property type="match status" value="1"/>
</dbReference>